<gene>
    <name evidence="2" type="ORF">G5I_07882</name>
</gene>
<feature type="compositionally biased region" description="Basic and acidic residues" evidence="1">
    <location>
        <begin position="48"/>
        <end position="66"/>
    </location>
</feature>
<sequence>MGVMKEERKEINRGVGIRFGEELRVVCETGNSAIGSGDTRCETGGGLDGKRSSKKSGDRSETGEKTHVQCVKKVHVQRRHEIIQNLPLNVACHFLDFMITDS</sequence>
<keyword evidence="3" id="KW-1185">Reference proteome</keyword>
<accession>F4WQ01</accession>
<dbReference type="EMBL" id="GL888261">
    <property type="protein sequence ID" value="EGI63730.1"/>
    <property type="molecule type" value="Genomic_DNA"/>
</dbReference>
<evidence type="ECO:0000313" key="2">
    <source>
        <dbReference type="EMBL" id="EGI63730.1"/>
    </source>
</evidence>
<name>F4WQ01_ACREC</name>
<proteinExistence type="predicted"/>
<dbReference type="AlphaFoldDB" id="F4WQ01"/>
<evidence type="ECO:0000256" key="1">
    <source>
        <dbReference type="SAM" id="MobiDB-lite"/>
    </source>
</evidence>
<evidence type="ECO:0000313" key="3">
    <source>
        <dbReference type="Proteomes" id="UP000007755"/>
    </source>
</evidence>
<feature type="region of interest" description="Disordered" evidence="1">
    <location>
        <begin position="31"/>
        <end position="66"/>
    </location>
</feature>
<reference evidence="2" key="1">
    <citation type="submission" date="2011-02" db="EMBL/GenBank/DDBJ databases">
        <title>The genome of the leaf-cutting ant Acromyrmex echinatior suggests key adaptations to social evolution and fungus farming.</title>
        <authorList>
            <person name="Nygaard S."/>
            <person name="Zhang G."/>
        </authorList>
    </citation>
    <scope>NUCLEOTIDE SEQUENCE</scope>
</reference>
<dbReference type="InParanoid" id="F4WQ01"/>
<organism evidence="3">
    <name type="scientific">Acromyrmex echinatior</name>
    <name type="common">Panamanian leafcutter ant</name>
    <name type="synonym">Acromyrmex octospinosus echinatior</name>
    <dbReference type="NCBI Taxonomy" id="103372"/>
    <lineage>
        <taxon>Eukaryota</taxon>
        <taxon>Metazoa</taxon>
        <taxon>Ecdysozoa</taxon>
        <taxon>Arthropoda</taxon>
        <taxon>Hexapoda</taxon>
        <taxon>Insecta</taxon>
        <taxon>Pterygota</taxon>
        <taxon>Neoptera</taxon>
        <taxon>Endopterygota</taxon>
        <taxon>Hymenoptera</taxon>
        <taxon>Apocrita</taxon>
        <taxon>Aculeata</taxon>
        <taxon>Formicoidea</taxon>
        <taxon>Formicidae</taxon>
        <taxon>Myrmicinae</taxon>
        <taxon>Acromyrmex</taxon>
    </lineage>
</organism>
<dbReference type="Proteomes" id="UP000007755">
    <property type="component" value="Unassembled WGS sequence"/>
</dbReference>
<protein>
    <submittedName>
        <fullName evidence="2">Uncharacterized protein</fullName>
    </submittedName>
</protein>